<dbReference type="AlphaFoldDB" id="A0A512DF10"/>
<protein>
    <submittedName>
        <fullName evidence="2">Uncharacterized protein</fullName>
    </submittedName>
</protein>
<evidence type="ECO:0000313" key="3">
    <source>
        <dbReference type="Proteomes" id="UP000321181"/>
    </source>
</evidence>
<proteinExistence type="predicted"/>
<evidence type="ECO:0000313" key="2">
    <source>
        <dbReference type="EMBL" id="GEO34820.1"/>
    </source>
</evidence>
<accession>A0A512DF10</accession>
<organism evidence="2 3">
    <name type="scientific">Cellulomonas aerilata</name>
    <dbReference type="NCBI Taxonomy" id="515326"/>
    <lineage>
        <taxon>Bacteria</taxon>
        <taxon>Bacillati</taxon>
        <taxon>Actinomycetota</taxon>
        <taxon>Actinomycetes</taxon>
        <taxon>Micrococcales</taxon>
        <taxon>Cellulomonadaceae</taxon>
        <taxon>Cellulomonas</taxon>
    </lineage>
</organism>
<name>A0A512DF10_9CELL</name>
<gene>
    <name evidence="2" type="ORF">CAE01nite_25450</name>
</gene>
<dbReference type="RefSeq" id="WP_146905052.1">
    <property type="nucleotide sequence ID" value="NZ_BAAARM010000004.1"/>
</dbReference>
<dbReference type="EMBL" id="BJYY01000015">
    <property type="protein sequence ID" value="GEO34820.1"/>
    <property type="molecule type" value="Genomic_DNA"/>
</dbReference>
<evidence type="ECO:0000256" key="1">
    <source>
        <dbReference type="SAM" id="MobiDB-lite"/>
    </source>
</evidence>
<comment type="caution">
    <text evidence="2">The sequence shown here is derived from an EMBL/GenBank/DDBJ whole genome shotgun (WGS) entry which is preliminary data.</text>
</comment>
<dbReference type="Proteomes" id="UP000321181">
    <property type="component" value="Unassembled WGS sequence"/>
</dbReference>
<keyword evidence="3" id="KW-1185">Reference proteome</keyword>
<sequence>MSTPGERPGGAADDASWQSRRREAAALHAEALERQQRAETQQARALVADFVREVTARGVAPEPLAARSYDGRWRYRTPLRGWYLRRNQSVAIGTDGEFYVLTAPGSLRARLTGVTPAPSDPPLILGKGGRDGESIDLADALARVLAGGD</sequence>
<feature type="region of interest" description="Disordered" evidence="1">
    <location>
        <begin position="1"/>
        <end position="23"/>
    </location>
</feature>
<reference evidence="2 3" key="1">
    <citation type="submission" date="2019-07" db="EMBL/GenBank/DDBJ databases">
        <title>Whole genome shotgun sequence of Cellulomonas aerilata NBRC 106308.</title>
        <authorList>
            <person name="Hosoyama A."/>
            <person name="Uohara A."/>
            <person name="Ohji S."/>
            <person name="Ichikawa N."/>
        </authorList>
    </citation>
    <scope>NUCLEOTIDE SEQUENCE [LARGE SCALE GENOMIC DNA]</scope>
    <source>
        <strain evidence="2 3">NBRC 106308</strain>
    </source>
</reference>
<dbReference type="OrthoDB" id="3254362at2"/>